<evidence type="ECO:0000256" key="1">
    <source>
        <dbReference type="ARBA" id="ARBA00004651"/>
    </source>
</evidence>
<keyword evidence="3" id="KW-1003">Cell membrane</keyword>
<reference evidence="9" key="1">
    <citation type="journal article" date="2011" name="J. Bacteriol.">
        <title>Genome sequences of eight morphologically diverse alphaproteobacteria.</title>
        <authorList>
            <consortium name="US DOE Joint Genome Institute"/>
            <person name="Brown P.J."/>
            <person name="Kysela D.T."/>
            <person name="Buechlein A."/>
            <person name="Hemmerich C."/>
            <person name="Brun Y.V."/>
        </authorList>
    </citation>
    <scope>NUCLEOTIDE SEQUENCE [LARGE SCALE GENOMIC DNA]</scope>
    <source>
        <strain evidence="9">ATCC 51888 / DSM 1869 / NCIB 11706 / TK 0415</strain>
    </source>
</reference>
<keyword evidence="5 7" id="KW-1133">Transmembrane helix</keyword>
<evidence type="ECO:0000256" key="4">
    <source>
        <dbReference type="ARBA" id="ARBA00022692"/>
    </source>
</evidence>
<dbReference type="OrthoDB" id="9779817at2"/>
<evidence type="ECO:0000256" key="3">
    <source>
        <dbReference type="ARBA" id="ARBA00022475"/>
    </source>
</evidence>
<evidence type="ECO:0000313" key="9">
    <source>
        <dbReference type="Proteomes" id="UP000002033"/>
    </source>
</evidence>
<evidence type="ECO:0000256" key="6">
    <source>
        <dbReference type="ARBA" id="ARBA00023136"/>
    </source>
</evidence>
<proteinExistence type="inferred from homology"/>
<sequence length="254" mass="27058">MSELTQQTLLVPLIVFCRVGACFMVLPGFSSDRIPVQLRLFVAIAISLAIMPIVYDDVRPVAAGPAEGLVSIIVTESLAGLFLGFIVRIFFLALEFAAIAMANLAGYGSAFSHAIEGNDPSTPYSVFVTLPAVVMFFVADLHIAIIRMLHNSYAALKVGSEFAAPPNLSMIVSTFGSAFKLTLQLSAALVVYSVMVNLAFGFLNKMIPQIPSYFVSTPFVVLGGLIILLQIDSGIISIFSSLVMQAIATLGQNG</sequence>
<dbReference type="RefSeq" id="WP_013217011.1">
    <property type="nucleotide sequence ID" value="NC_014313.1"/>
</dbReference>
<dbReference type="PRINTS" id="PR00953">
    <property type="entry name" value="TYPE3IMRPROT"/>
</dbReference>
<keyword evidence="6 7" id="KW-0472">Membrane</keyword>
<dbReference type="KEGG" id="hdn:Hden_3057"/>
<dbReference type="Pfam" id="PF01311">
    <property type="entry name" value="Bac_export_1"/>
    <property type="match status" value="1"/>
</dbReference>
<evidence type="ECO:0000256" key="5">
    <source>
        <dbReference type="ARBA" id="ARBA00022989"/>
    </source>
</evidence>
<dbReference type="EMBL" id="CP002083">
    <property type="protein sequence ID" value="ADJ24852.1"/>
    <property type="molecule type" value="Genomic_DNA"/>
</dbReference>
<dbReference type="GO" id="GO:0005886">
    <property type="term" value="C:plasma membrane"/>
    <property type="evidence" value="ECO:0007669"/>
    <property type="project" value="UniProtKB-SubCell"/>
</dbReference>
<keyword evidence="9" id="KW-1185">Reference proteome</keyword>
<dbReference type="HOGENOM" id="CLU_063626_3_1_5"/>
<dbReference type="Proteomes" id="UP000002033">
    <property type="component" value="Chromosome"/>
</dbReference>
<dbReference type="STRING" id="582899.Hden_3057"/>
<accession>D8JVJ8</accession>
<evidence type="ECO:0000256" key="2">
    <source>
        <dbReference type="ARBA" id="ARBA00009772"/>
    </source>
</evidence>
<organism evidence="8 9">
    <name type="scientific">Hyphomicrobium denitrificans (strain ATCC 51888 / DSM 1869 / NCIMB 11706 / TK 0415)</name>
    <dbReference type="NCBI Taxonomy" id="582899"/>
    <lineage>
        <taxon>Bacteria</taxon>
        <taxon>Pseudomonadati</taxon>
        <taxon>Pseudomonadota</taxon>
        <taxon>Alphaproteobacteria</taxon>
        <taxon>Hyphomicrobiales</taxon>
        <taxon>Hyphomicrobiaceae</taxon>
        <taxon>Hyphomicrobium</taxon>
    </lineage>
</organism>
<dbReference type="GO" id="GO:0006605">
    <property type="term" value="P:protein targeting"/>
    <property type="evidence" value="ECO:0007669"/>
    <property type="project" value="InterPro"/>
</dbReference>
<dbReference type="eggNOG" id="COG1684">
    <property type="taxonomic scope" value="Bacteria"/>
</dbReference>
<evidence type="ECO:0000256" key="7">
    <source>
        <dbReference type="SAM" id="Phobius"/>
    </source>
</evidence>
<name>D8JVJ8_HYPDA</name>
<dbReference type="AlphaFoldDB" id="D8JVJ8"/>
<protein>
    <submittedName>
        <fullName evidence="8">Type III secretion system inner membrane R protein</fullName>
    </submittedName>
</protein>
<feature type="transmembrane region" description="Helical" evidence="7">
    <location>
        <begin position="38"/>
        <end position="55"/>
    </location>
</feature>
<dbReference type="InterPro" id="IPR002010">
    <property type="entry name" value="T3SS_IM_R"/>
</dbReference>
<keyword evidence="4 7" id="KW-0812">Transmembrane</keyword>
<feature type="transmembrane region" description="Helical" evidence="7">
    <location>
        <begin position="185"/>
        <end position="203"/>
    </location>
</feature>
<dbReference type="PANTHER" id="PTHR30065:SF1">
    <property type="entry name" value="SURFACE PRESENTATION OF ANTIGENS PROTEIN SPAR"/>
    <property type="match status" value="1"/>
</dbReference>
<feature type="transmembrane region" description="Helical" evidence="7">
    <location>
        <begin position="210"/>
        <end position="229"/>
    </location>
</feature>
<gene>
    <name evidence="8" type="ordered locus">Hden_3057</name>
</gene>
<dbReference type="PANTHER" id="PTHR30065">
    <property type="entry name" value="FLAGELLAR BIOSYNTHETIC PROTEIN FLIR"/>
    <property type="match status" value="1"/>
</dbReference>
<feature type="transmembrane region" description="Helical" evidence="7">
    <location>
        <begin position="6"/>
        <end position="26"/>
    </location>
</feature>
<comment type="similarity">
    <text evidence="2">Belongs to the FliR/MopE/SpaR family.</text>
</comment>
<feature type="transmembrane region" description="Helical" evidence="7">
    <location>
        <begin position="124"/>
        <end position="146"/>
    </location>
</feature>
<feature type="transmembrane region" description="Helical" evidence="7">
    <location>
        <begin position="61"/>
        <end position="83"/>
    </location>
</feature>
<comment type="subcellular location">
    <subcellularLocation>
        <location evidence="1">Cell membrane</location>
        <topology evidence="1">Multi-pass membrane protein</topology>
    </subcellularLocation>
</comment>
<evidence type="ECO:0000313" key="8">
    <source>
        <dbReference type="EMBL" id="ADJ24852.1"/>
    </source>
</evidence>